<proteinExistence type="predicted"/>
<organism evidence="1 2">
    <name type="scientific">Candidatus Enterovibrio altilux</name>
    <dbReference type="NCBI Taxonomy" id="1927128"/>
    <lineage>
        <taxon>Bacteria</taxon>
        <taxon>Pseudomonadati</taxon>
        <taxon>Pseudomonadota</taxon>
        <taxon>Gammaproteobacteria</taxon>
        <taxon>Vibrionales</taxon>
        <taxon>Vibrionaceae</taxon>
        <taxon>Enterovibrio</taxon>
    </lineage>
</organism>
<name>A0A291BB32_9GAMM</name>
<dbReference type="KEGG" id="elux:BTN50_1803"/>
<accession>A0A291BB32</accession>
<dbReference type="AlphaFoldDB" id="A0A291BB32"/>
<evidence type="ECO:0000313" key="2">
    <source>
        <dbReference type="Proteomes" id="UP000218160"/>
    </source>
</evidence>
<dbReference type="Proteomes" id="UP000218160">
    <property type="component" value="Chromosome 2"/>
</dbReference>
<dbReference type="EMBL" id="CP020663">
    <property type="protein sequence ID" value="ATF10229.1"/>
    <property type="molecule type" value="Genomic_DNA"/>
</dbReference>
<keyword evidence="2" id="KW-1185">Reference proteome</keyword>
<gene>
    <name evidence="1" type="ORF">BTN50_1803</name>
</gene>
<protein>
    <submittedName>
        <fullName evidence="1">Mobile element protein</fullName>
    </submittedName>
</protein>
<reference evidence="2" key="1">
    <citation type="submission" date="2017-04" db="EMBL/GenBank/DDBJ databases">
        <title>Genome evolution of the luminous symbionts of deep sea anglerfish.</title>
        <authorList>
            <person name="Hendry T.A."/>
        </authorList>
    </citation>
    <scope>NUCLEOTIDE SEQUENCE [LARGE SCALE GENOMIC DNA]</scope>
</reference>
<sequence>MKNSVFYLKNKAIYHKRFLSETAMFRVKKLLRRTLSFIGYNAQISEIYGMIKALNMLAGLSMLNMKVIF</sequence>
<evidence type="ECO:0000313" key="1">
    <source>
        <dbReference type="EMBL" id="ATF10229.1"/>
    </source>
</evidence>